<dbReference type="SUPFAM" id="SSF53067">
    <property type="entry name" value="Actin-like ATPase domain"/>
    <property type="match status" value="2"/>
</dbReference>
<reference evidence="2 3" key="1">
    <citation type="journal article" date="2016" name="Nat. Commun.">
        <title>Thousands of microbial genomes shed light on interconnected biogeochemical processes in an aquifer system.</title>
        <authorList>
            <person name="Anantharaman K."/>
            <person name="Brown C.T."/>
            <person name="Hug L.A."/>
            <person name="Sharon I."/>
            <person name="Castelle C.J."/>
            <person name="Probst A.J."/>
            <person name="Thomas B.C."/>
            <person name="Singh A."/>
            <person name="Wilkins M.J."/>
            <person name="Karaoz U."/>
            <person name="Brodie E.L."/>
            <person name="Williams K.H."/>
            <person name="Hubbard S.S."/>
            <person name="Banfield J.F."/>
        </authorList>
    </citation>
    <scope>NUCLEOTIDE SEQUENCE [LARGE SCALE GENOMIC DNA]</scope>
</reference>
<dbReference type="PANTHER" id="PTHR32432">
    <property type="entry name" value="CELL DIVISION PROTEIN FTSA-RELATED"/>
    <property type="match status" value="1"/>
</dbReference>
<feature type="compositionally biased region" description="Basic and acidic residues" evidence="1">
    <location>
        <begin position="18"/>
        <end position="31"/>
    </location>
</feature>
<feature type="region of interest" description="Disordered" evidence="1">
    <location>
        <begin position="18"/>
        <end position="37"/>
    </location>
</feature>
<dbReference type="InterPro" id="IPR043129">
    <property type="entry name" value="ATPase_NBD"/>
</dbReference>
<organism evidence="2 3">
    <name type="scientific">Candidatus Danuiimicrobium aquiferis</name>
    <dbReference type="NCBI Taxonomy" id="1801832"/>
    <lineage>
        <taxon>Bacteria</taxon>
        <taxon>Pseudomonadati</taxon>
        <taxon>Candidatus Omnitrophota</taxon>
        <taxon>Candidatus Danuiimicrobium</taxon>
    </lineage>
</organism>
<dbReference type="EMBL" id="MHFR01000051">
    <property type="protein sequence ID" value="OGW96391.1"/>
    <property type="molecule type" value="Genomic_DNA"/>
</dbReference>
<evidence type="ECO:0000256" key="1">
    <source>
        <dbReference type="SAM" id="MobiDB-lite"/>
    </source>
</evidence>
<comment type="caution">
    <text evidence="2">The sequence shown here is derived from an EMBL/GenBank/DDBJ whole genome shotgun (WGS) entry which is preliminary data.</text>
</comment>
<accession>A0A1G1KTY7</accession>
<dbReference type="Gene3D" id="3.30.420.40">
    <property type="match status" value="2"/>
</dbReference>
<protein>
    <recommendedName>
        <fullName evidence="4">SHS2 domain-containing protein</fullName>
    </recommendedName>
</protein>
<gene>
    <name evidence="2" type="ORF">A3G33_03555</name>
</gene>
<dbReference type="Proteomes" id="UP000178187">
    <property type="component" value="Unassembled WGS sequence"/>
</dbReference>
<evidence type="ECO:0000313" key="2">
    <source>
        <dbReference type="EMBL" id="OGW96391.1"/>
    </source>
</evidence>
<dbReference type="PANTHER" id="PTHR32432:SF3">
    <property type="entry name" value="ETHANOLAMINE UTILIZATION PROTEIN EUTJ"/>
    <property type="match status" value="1"/>
</dbReference>
<dbReference type="Pfam" id="PF11104">
    <property type="entry name" value="PilM_2"/>
    <property type="match status" value="1"/>
</dbReference>
<dbReference type="Gene3D" id="3.30.1490.300">
    <property type="match status" value="1"/>
</dbReference>
<proteinExistence type="predicted"/>
<dbReference type="AlphaFoldDB" id="A0A1G1KTY7"/>
<evidence type="ECO:0000313" key="3">
    <source>
        <dbReference type="Proteomes" id="UP000178187"/>
    </source>
</evidence>
<dbReference type="CDD" id="cd24049">
    <property type="entry name" value="ASKHA_NBD_PilM"/>
    <property type="match status" value="1"/>
</dbReference>
<sequence length="427" mass="47482">MSQNRIDSKKLISRIFDPDTSGKLKKQEGSKSIESTPLKSGPGFFQAIRAGFENAVYHNEFAGIDVGGDSIKFILLSKKSKGICIKDYQVEPLQKLSDGSQPEDPMKEVVNCLVKISSRIKPKTRVGISVYDQSVFLGEMAVPKGTNEEVRESIKKEMSDQHLIDPKTNFFDYIPEQNSDNASSIQKLFLVAIPRELIYRQFEVVQSAGFRVLSIETNPLASWQALLRTERWEKNERVVILDVGARFTSLLIVAGQRILFGRLIPIAGNRFSVALSEKLNCNFSKAEELKKTYGLSAISKAGIKESNLSDEAFAVSGVLLDEINKLLAEVNRSLQFSFSKEVGSEGGKVHRAYLLGGSSDMTGFREYVCGSLNVDINPIDLWKPYHLDEKFKTLNGFDKKKTLSPVALGLALKIDEWAILPFGLGMP</sequence>
<dbReference type="InterPro" id="IPR005883">
    <property type="entry name" value="PilM"/>
</dbReference>
<dbReference type="InterPro" id="IPR050696">
    <property type="entry name" value="FtsA/MreB"/>
</dbReference>
<name>A0A1G1KTY7_9BACT</name>
<evidence type="ECO:0008006" key="4">
    <source>
        <dbReference type="Google" id="ProtNLM"/>
    </source>
</evidence>